<dbReference type="Pfam" id="PF01237">
    <property type="entry name" value="Oxysterol_BP"/>
    <property type="match status" value="1"/>
</dbReference>
<keyword evidence="2 6" id="KW-0813">Transport</keyword>
<reference evidence="9" key="2">
    <citation type="submission" date="2025-09" db="UniProtKB">
        <authorList>
            <consortium name="Ensembl"/>
        </authorList>
    </citation>
    <scope>IDENTIFICATION</scope>
</reference>
<dbReference type="OMA" id="RPSNCNE"/>
<dbReference type="GO" id="GO:0005829">
    <property type="term" value="C:cytosol"/>
    <property type="evidence" value="ECO:0007669"/>
    <property type="project" value="TreeGrafter"/>
</dbReference>
<evidence type="ECO:0000256" key="5">
    <source>
        <dbReference type="RuleBase" id="RU003844"/>
    </source>
</evidence>
<dbReference type="Ensembl" id="ENSCABT00000004293.1">
    <property type="protein sequence ID" value="ENSCABP00000003957.1"/>
    <property type="gene ID" value="ENSCABG00000002835.1"/>
</dbReference>
<evidence type="ECO:0000256" key="8">
    <source>
        <dbReference type="SAM" id="MobiDB-lite"/>
    </source>
</evidence>
<evidence type="ECO:0000256" key="6">
    <source>
        <dbReference type="RuleBase" id="RU003845"/>
    </source>
</evidence>
<sequence length="565" mass="64134">MPPSFLQKIEVVSEVSKETCEALGNCLKLFAKQEGVRNLKLEHEQEKNKILSEALETLATEHHELEQSLVKGSPPLSILSEEQFYDAVSDSESEKSLSGFETVTAHSLEDSVESNNTITSSMSEEKVCGGGGKVCGGGESLSNGIKKHRTSLPSPMFSRNDFSIWSILRKCIGMELSKITMPVIFNEPLSFLQRLTEYMEHTYLIHQASSLSGTVERMQCVAAFAVSAVASQWERTGKPFNPLLGETYELVRDDLGFRLLSEQVSHHPPISAFYAEGLNNDFVFHGSIYPKLKFWGKSVEAEPKGTITLELLEHDEAYTWTNPTCCVHNIIVGKLWIEQYGNVEITNHKTGEKCVLNFKTCGLFGKELHKVEGYIQDKSKKKVCSLYGKWTECLYSVDPATFEAYKKNDKKNTEEKKNSKQVGNSEEPDEMPLPDSESVHVIPGSILLWRIAPRPPNSVQMYNFTSFAMALNELDKEMESVVPKTDCRLRPDIRAMENGEIDIASEEKKRLEEKQRAVRKNRSKSEEDWKTRWFHQGPNPYTGAQDWLYSGNYWDRNYFNLPDIY</sequence>
<dbReference type="PANTHER" id="PTHR10972">
    <property type="entry name" value="OXYSTEROL-BINDING PROTEIN-RELATED"/>
    <property type="match status" value="1"/>
</dbReference>
<reference evidence="9" key="1">
    <citation type="submission" date="2025-08" db="UniProtKB">
        <authorList>
            <consortium name="Ensembl"/>
        </authorList>
    </citation>
    <scope>IDENTIFICATION</scope>
</reference>
<comment type="similarity">
    <text evidence="1 5">Belongs to the OSBP family.</text>
</comment>
<dbReference type="GO" id="GO:0005886">
    <property type="term" value="C:plasma membrane"/>
    <property type="evidence" value="ECO:0007669"/>
    <property type="project" value="TreeGrafter"/>
</dbReference>
<dbReference type="InterPro" id="IPR018494">
    <property type="entry name" value="Oxysterol-bd_CS"/>
</dbReference>
<dbReference type="GO" id="GO:0005770">
    <property type="term" value="C:late endosome"/>
    <property type="evidence" value="ECO:0007669"/>
    <property type="project" value="Ensembl"/>
</dbReference>
<dbReference type="InterPro" id="IPR037239">
    <property type="entry name" value="OSBP_sf"/>
</dbReference>
<dbReference type="FunFam" id="2.40.160.120:FF:000005">
    <property type="entry name" value="Oxysterol-binding protein"/>
    <property type="match status" value="1"/>
</dbReference>
<evidence type="ECO:0000313" key="9">
    <source>
        <dbReference type="Ensembl" id="ENSCABP00000003957.1"/>
    </source>
</evidence>
<feature type="region of interest" description="Disordered" evidence="8">
    <location>
        <begin position="410"/>
        <end position="437"/>
    </location>
</feature>
<dbReference type="GO" id="GO:0015485">
    <property type="term" value="F:cholesterol binding"/>
    <property type="evidence" value="ECO:0007669"/>
    <property type="project" value="TreeGrafter"/>
</dbReference>
<keyword evidence="10" id="KW-1185">Reference proteome</keyword>
<evidence type="ECO:0000256" key="2">
    <source>
        <dbReference type="ARBA" id="ARBA00022448"/>
    </source>
</evidence>
<dbReference type="AlphaFoldDB" id="A0A8C0G9R4"/>
<feature type="coiled-coil region" evidence="7">
    <location>
        <begin position="494"/>
        <end position="528"/>
    </location>
</feature>
<dbReference type="Proteomes" id="UP000694404">
    <property type="component" value="Unplaced"/>
</dbReference>
<dbReference type="GeneTree" id="ENSGT00940000155295"/>
<dbReference type="FunFam" id="3.30.70.3490:FF:000003">
    <property type="entry name" value="Oxysterol-binding protein"/>
    <property type="match status" value="1"/>
</dbReference>
<keyword evidence="7" id="KW-0175">Coiled coil</keyword>
<keyword evidence="4" id="KW-0446">Lipid-binding</keyword>
<evidence type="ECO:0000256" key="7">
    <source>
        <dbReference type="SAM" id="Coils"/>
    </source>
</evidence>
<accession>A0A8C0G9R4</accession>
<name>A0A8C0G9R4_CHEAB</name>
<evidence type="ECO:0000256" key="4">
    <source>
        <dbReference type="ARBA" id="ARBA00023121"/>
    </source>
</evidence>
<gene>
    <name evidence="9" type="primary">OSBPL1A</name>
</gene>
<evidence type="ECO:0000256" key="3">
    <source>
        <dbReference type="ARBA" id="ARBA00023055"/>
    </source>
</evidence>
<dbReference type="Gene3D" id="2.40.160.120">
    <property type="match status" value="1"/>
</dbReference>
<dbReference type="PANTHER" id="PTHR10972:SF53">
    <property type="entry name" value="OXYSTEROL-BINDING PROTEIN-RELATED PROTEIN 1"/>
    <property type="match status" value="1"/>
</dbReference>
<dbReference type="GO" id="GO:0097038">
    <property type="term" value="C:perinuclear endoplasmic reticulum"/>
    <property type="evidence" value="ECO:0007669"/>
    <property type="project" value="TreeGrafter"/>
</dbReference>
<feature type="coiled-coil region" evidence="7">
    <location>
        <begin position="41"/>
        <end position="68"/>
    </location>
</feature>
<dbReference type="SUPFAM" id="SSF144000">
    <property type="entry name" value="Oxysterol-binding protein-like"/>
    <property type="match status" value="1"/>
</dbReference>
<evidence type="ECO:0000256" key="1">
    <source>
        <dbReference type="ARBA" id="ARBA00008842"/>
    </source>
</evidence>
<evidence type="ECO:0000313" key="10">
    <source>
        <dbReference type="Proteomes" id="UP000694404"/>
    </source>
</evidence>
<keyword evidence="3 6" id="KW-0445">Lipid transport</keyword>
<dbReference type="GO" id="GO:0006869">
    <property type="term" value="P:lipid transport"/>
    <property type="evidence" value="ECO:0007669"/>
    <property type="project" value="UniProtKB-KW"/>
</dbReference>
<proteinExistence type="inferred from homology"/>
<organism evidence="9 10">
    <name type="scientific">Chelonoidis abingdonii</name>
    <name type="common">Abingdon island giant tortoise</name>
    <name type="synonym">Testudo abingdonii</name>
    <dbReference type="NCBI Taxonomy" id="106734"/>
    <lineage>
        <taxon>Eukaryota</taxon>
        <taxon>Metazoa</taxon>
        <taxon>Chordata</taxon>
        <taxon>Craniata</taxon>
        <taxon>Vertebrata</taxon>
        <taxon>Euteleostomi</taxon>
        <taxon>Archelosauria</taxon>
        <taxon>Testudinata</taxon>
        <taxon>Testudines</taxon>
        <taxon>Cryptodira</taxon>
        <taxon>Durocryptodira</taxon>
        <taxon>Testudinoidea</taxon>
        <taxon>Testudinidae</taxon>
        <taxon>Chelonoidis</taxon>
    </lineage>
</organism>
<protein>
    <recommendedName>
        <fullName evidence="6">Oxysterol-binding protein</fullName>
    </recommendedName>
</protein>
<dbReference type="GO" id="GO:0044232">
    <property type="term" value="C:organelle membrane contact site"/>
    <property type="evidence" value="ECO:0007669"/>
    <property type="project" value="Ensembl"/>
</dbReference>
<dbReference type="PROSITE" id="PS01013">
    <property type="entry name" value="OSBP"/>
    <property type="match status" value="1"/>
</dbReference>
<dbReference type="InterPro" id="IPR000648">
    <property type="entry name" value="Oxysterol-bd"/>
</dbReference>
<dbReference type="Gene3D" id="3.30.70.3490">
    <property type="match status" value="1"/>
</dbReference>